<evidence type="ECO:0000256" key="2">
    <source>
        <dbReference type="ARBA" id="ARBA00008055"/>
    </source>
</evidence>
<dbReference type="PANTHER" id="PTHR11458:SF0">
    <property type="entry name" value="DELTA-AMINOLEVULINIC ACID DEHYDRATASE"/>
    <property type="match status" value="1"/>
</dbReference>
<dbReference type="Pfam" id="PF00490">
    <property type="entry name" value="ALAD"/>
    <property type="match status" value="1"/>
</dbReference>
<feature type="active site" description="Schiff-base intermediate with substrate" evidence="10">
    <location>
        <position position="254"/>
    </location>
</feature>
<dbReference type="GO" id="GO:0004655">
    <property type="term" value="F:porphobilinogen synthase activity"/>
    <property type="evidence" value="ECO:0007669"/>
    <property type="project" value="UniProtKB-EC"/>
</dbReference>
<evidence type="ECO:0000256" key="8">
    <source>
        <dbReference type="ARBA" id="ARBA00032837"/>
    </source>
</evidence>
<organism evidence="15 16">
    <name type="scientific">Granulicella rosea</name>
    <dbReference type="NCBI Taxonomy" id="474952"/>
    <lineage>
        <taxon>Bacteria</taxon>
        <taxon>Pseudomonadati</taxon>
        <taxon>Acidobacteriota</taxon>
        <taxon>Terriglobia</taxon>
        <taxon>Terriglobales</taxon>
        <taxon>Acidobacteriaceae</taxon>
        <taxon>Granulicella</taxon>
    </lineage>
</organism>
<gene>
    <name evidence="15" type="ORF">SAMN05421770_101559</name>
</gene>
<dbReference type="FunFam" id="3.20.20.70:FF:000019">
    <property type="entry name" value="Delta-aminolevulinic acid dehydratase"/>
    <property type="match status" value="1"/>
</dbReference>
<feature type="binding site" evidence="11">
    <location>
        <position position="280"/>
    </location>
    <ligand>
        <name>5-aminolevulinate</name>
        <dbReference type="ChEBI" id="CHEBI:356416"/>
        <label>2</label>
    </ligand>
</feature>
<comment type="catalytic activity">
    <reaction evidence="9">
        <text>2 5-aminolevulinate = porphobilinogen + 2 H2O + H(+)</text>
        <dbReference type="Rhea" id="RHEA:24064"/>
        <dbReference type="ChEBI" id="CHEBI:15377"/>
        <dbReference type="ChEBI" id="CHEBI:15378"/>
        <dbReference type="ChEBI" id="CHEBI:58126"/>
        <dbReference type="ChEBI" id="CHEBI:356416"/>
        <dbReference type="EC" id="4.2.1.24"/>
    </reaction>
</comment>
<dbReference type="AlphaFoldDB" id="A0A239DPT1"/>
<sequence>MNFPVTRMRRLRRTEAIRSLVRETHLRPESLIYPLFICPGEGVRKEIGSMPGVFNLSVDEAVKEAHECAELGLGGLLLFGLPAEKDEQGTGAWASDGIVQTALRVFKSESKLKPLTMIADVCLCEYTSHGHCGIVARDGDHYEIENDSSIQLIAKAAASLAAAGADIVAPSDMMDGRIDAIRHALDEGGHAMTPIMSYASKFASAFYGPFREAADSAPAFGDRRSYQMDGANLREAMREIEQDVVEGADMILMKPAMPYLDVIRAARERVDLPLGAYQVSGEYSMLHAAFQRGWLEPERAMMESLLSIRRAGADFIVTYFAKDAGRVLG</sequence>
<keyword evidence="5" id="KW-0350">Heme biosynthesis</keyword>
<keyword evidence="12" id="KW-0479">Metal-binding</keyword>
<evidence type="ECO:0000256" key="10">
    <source>
        <dbReference type="PIRSR" id="PIRSR001415-1"/>
    </source>
</evidence>
<proteinExistence type="inferred from homology"/>
<feature type="binding site" evidence="12">
    <location>
        <position position="122"/>
    </location>
    <ligand>
        <name>Zn(2+)</name>
        <dbReference type="ChEBI" id="CHEBI:29105"/>
        <note>catalytic</note>
    </ligand>
</feature>
<evidence type="ECO:0000256" key="13">
    <source>
        <dbReference type="PIRSR" id="PIRSR001415-5"/>
    </source>
</evidence>
<evidence type="ECO:0000256" key="1">
    <source>
        <dbReference type="ARBA" id="ARBA00004694"/>
    </source>
</evidence>
<dbReference type="SUPFAM" id="SSF51569">
    <property type="entry name" value="Aldolase"/>
    <property type="match status" value="1"/>
</dbReference>
<dbReference type="GO" id="GO:0005829">
    <property type="term" value="C:cytosol"/>
    <property type="evidence" value="ECO:0007669"/>
    <property type="project" value="TreeGrafter"/>
</dbReference>
<dbReference type="OrthoDB" id="9805001at2"/>
<feature type="binding site" evidence="13">
    <location>
        <position position="239"/>
    </location>
    <ligand>
        <name>Mg(2+)</name>
        <dbReference type="ChEBI" id="CHEBI:18420"/>
    </ligand>
</feature>
<evidence type="ECO:0000256" key="12">
    <source>
        <dbReference type="PIRSR" id="PIRSR001415-3"/>
    </source>
</evidence>
<evidence type="ECO:0000256" key="4">
    <source>
        <dbReference type="ARBA" id="ARBA00020771"/>
    </source>
</evidence>
<dbReference type="InterPro" id="IPR001731">
    <property type="entry name" value="ALAD"/>
</dbReference>
<feature type="binding site" evidence="12">
    <location>
        <position position="132"/>
    </location>
    <ligand>
        <name>Zn(2+)</name>
        <dbReference type="ChEBI" id="CHEBI:29105"/>
        <note>catalytic</note>
    </ligand>
</feature>
<dbReference type="InterPro" id="IPR013785">
    <property type="entry name" value="Aldolase_TIM"/>
</dbReference>
<feature type="active site" description="Schiff-base intermediate with substrate" evidence="10">
    <location>
        <position position="201"/>
    </location>
</feature>
<dbReference type="RefSeq" id="WP_089407492.1">
    <property type="nucleotide sequence ID" value="NZ_FZOU01000001.1"/>
</dbReference>
<evidence type="ECO:0000313" key="15">
    <source>
        <dbReference type="EMBL" id="SNS33753.1"/>
    </source>
</evidence>
<evidence type="ECO:0000256" key="5">
    <source>
        <dbReference type="ARBA" id="ARBA00023133"/>
    </source>
</evidence>
<keyword evidence="7" id="KW-0627">Porphyrin biosynthesis</keyword>
<feature type="binding site" evidence="11">
    <location>
        <position position="211"/>
    </location>
    <ligand>
        <name>5-aminolevulinate</name>
        <dbReference type="ChEBI" id="CHEBI:356416"/>
        <label>1</label>
    </ligand>
</feature>
<dbReference type="UniPathway" id="UPA00251">
    <property type="reaction ID" value="UER00318"/>
</dbReference>
<keyword evidence="12" id="KW-0862">Zinc</keyword>
<dbReference type="Proteomes" id="UP000198356">
    <property type="component" value="Unassembled WGS sequence"/>
</dbReference>
<dbReference type="GO" id="GO:0006782">
    <property type="term" value="P:protoporphyrinogen IX biosynthetic process"/>
    <property type="evidence" value="ECO:0007669"/>
    <property type="project" value="UniProtKB-UniPathway"/>
</dbReference>
<evidence type="ECO:0000256" key="9">
    <source>
        <dbReference type="ARBA" id="ARBA00047651"/>
    </source>
</evidence>
<dbReference type="GO" id="GO:0008270">
    <property type="term" value="F:zinc ion binding"/>
    <property type="evidence" value="ECO:0007669"/>
    <property type="project" value="TreeGrafter"/>
</dbReference>
<protein>
    <recommendedName>
        <fullName evidence="4">Delta-aminolevulinic acid dehydratase</fullName>
        <ecNumber evidence="3">4.2.1.24</ecNumber>
    </recommendedName>
    <alternativeName>
        <fullName evidence="8">Porphobilinogen synthase</fullName>
    </alternativeName>
</protein>
<accession>A0A239DPT1</accession>
<keyword evidence="13" id="KW-0460">Magnesium</keyword>
<keyword evidence="16" id="KW-1185">Reference proteome</keyword>
<evidence type="ECO:0000256" key="7">
    <source>
        <dbReference type="ARBA" id="ARBA00023244"/>
    </source>
</evidence>
<dbReference type="NCBIfam" id="NF006762">
    <property type="entry name" value="PRK09283.1"/>
    <property type="match status" value="1"/>
</dbReference>
<dbReference type="PANTHER" id="PTHR11458">
    <property type="entry name" value="DELTA-AMINOLEVULINIC ACID DEHYDRATASE"/>
    <property type="match status" value="1"/>
</dbReference>
<comment type="pathway">
    <text evidence="1">Porphyrin-containing compound metabolism; protoporphyrin-IX biosynthesis; coproporphyrinogen-III from 5-aminolevulinate: step 1/4.</text>
</comment>
<evidence type="ECO:0000256" key="3">
    <source>
        <dbReference type="ARBA" id="ARBA00012053"/>
    </source>
</evidence>
<dbReference type="Gene3D" id="3.20.20.70">
    <property type="entry name" value="Aldolase class I"/>
    <property type="match status" value="1"/>
</dbReference>
<name>A0A239DPT1_9BACT</name>
<feature type="binding site" evidence="11">
    <location>
        <position position="223"/>
    </location>
    <ligand>
        <name>5-aminolevulinate</name>
        <dbReference type="ChEBI" id="CHEBI:356416"/>
        <label>1</label>
    </ligand>
</feature>
<dbReference type="CDD" id="cd00384">
    <property type="entry name" value="ALAD_PBGS"/>
    <property type="match status" value="1"/>
</dbReference>
<dbReference type="EC" id="4.2.1.24" evidence="3"/>
<dbReference type="PIRSF" id="PIRSF001415">
    <property type="entry name" value="Porphbilin_synth"/>
    <property type="match status" value="1"/>
</dbReference>
<dbReference type="PRINTS" id="PR00144">
    <property type="entry name" value="DALDHYDRTASE"/>
</dbReference>
<evidence type="ECO:0000256" key="14">
    <source>
        <dbReference type="RuleBase" id="RU004161"/>
    </source>
</evidence>
<evidence type="ECO:0000256" key="6">
    <source>
        <dbReference type="ARBA" id="ARBA00023239"/>
    </source>
</evidence>
<comment type="similarity">
    <text evidence="2 14">Belongs to the ALAD family.</text>
</comment>
<keyword evidence="6" id="KW-0456">Lyase</keyword>
<evidence type="ECO:0000256" key="11">
    <source>
        <dbReference type="PIRSR" id="PIRSR001415-2"/>
    </source>
</evidence>
<reference evidence="15 16" key="1">
    <citation type="submission" date="2017-06" db="EMBL/GenBank/DDBJ databases">
        <authorList>
            <person name="Kim H.J."/>
            <person name="Triplett B.A."/>
        </authorList>
    </citation>
    <scope>NUCLEOTIDE SEQUENCE [LARGE SCALE GENOMIC DNA]</scope>
    <source>
        <strain evidence="15 16">DSM 18704</strain>
    </source>
</reference>
<feature type="binding site" evidence="12">
    <location>
        <position position="124"/>
    </location>
    <ligand>
        <name>Zn(2+)</name>
        <dbReference type="ChEBI" id="CHEBI:29105"/>
        <note>catalytic</note>
    </ligand>
</feature>
<evidence type="ECO:0000313" key="16">
    <source>
        <dbReference type="Proteomes" id="UP000198356"/>
    </source>
</evidence>
<dbReference type="SMART" id="SM01004">
    <property type="entry name" value="ALAD"/>
    <property type="match status" value="1"/>
</dbReference>
<feature type="binding site" evidence="11">
    <location>
        <position position="319"/>
    </location>
    <ligand>
        <name>5-aminolevulinate</name>
        <dbReference type="ChEBI" id="CHEBI:356416"/>
        <label>2</label>
    </ligand>
</feature>
<dbReference type="EMBL" id="FZOU01000001">
    <property type="protein sequence ID" value="SNS33753.1"/>
    <property type="molecule type" value="Genomic_DNA"/>
</dbReference>